<dbReference type="EMBL" id="JBIEKR010000003">
    <property type="protein sequence ID" value="MFG6272280.1"/>
    <property type="molecule type" value="Genomic_DNA"/>
</dbReference>
<evidence type="ECO:0000256" key="1">
    <source>
        <dbReference type="SAM" id="Phobius"/>
    </source>
</evidence>
<proteinExistence type="predicted"/>
<accession>A0ABW7DMH3</accession>
<dbReference type="RefSeq" id="WP_162816239.1">
    <property type="nucleotide sequence ID" value="NZ_CP011940.1"/>
</dbReference>
<feature type="transmembrane region" description="Helical" evidence="1">
    <location>
        <begin position="6"/>
        <end position="26"/>
    </location>
</feature>
<keyword evidence="1" id="KW-0472">Membrane</keyword>
<sequence length="142" mass="15814">MDEKKKYILIAVSIVTILLSVCFLLCRHYRAVEQSTGSDVDTTIQQIETNNDRARATIIQSTELNQSAQAELINGQTDVSRATESVDILQQSSDKRSELIESAESEIAGSQQLIREEREIFENIDRANGLPETPVESKGTTK</sequence>
<dbReference type="Proteomes" id="UP001605989">
    <property type="component" value="Unassembled WGS sequence"/>
</dbReference>
<name>A0ABW7DMH3_9FIRM</name>
<keyword evidence="1" id="KW-1133">Transmembrane helix</keyword>
<gene>
    <name evidence="2" type="ORF">ACGTZG_03660</name>
</gene>
<protein>
    <submittedName>
        <fullName evidence="2">Uncharacterized protein</fullName>
    </submittedName>
</protein>
<keyword evidence="3" id="KW-1185">Reference proteome</keyword>
<organism evidence="2 3">
    <name type="scientific">Megasphaera hexanoica</name>
    <dbReference type="NCBI Taxonomy" id="1675036"/>
    <lineage>
        <taxon>Bacteria</taxon>
        <taxon>Bacillati</taxon>
        <taxon>Bacillota</taxon>
        <taxon>Negativicutes</taxon>
        <taxon>Veillonellales</taxon>
        <taxon>Veillonellaceae</taxon>
        <taxon>Megasphaera</taxon>
    </lineage>
</organism>
<evidence type="ECO:0000313" key="2">
    <source>
        <dbReference type="EMBL" id="MFG6272280.1"/>
    </source>
</evidence>
<reference evidence="2 3" key="1">
    <citation type="submission" date="2024-10" db="EMBL/GenBank/DDBJ databases">
        <authorList>
            <person name="Sang B.-I."/>
            <person name="Prabhaharan D."/>
        </authorList>
    </citation>
    <scope>NUCLEOTIDE SEQUENCE [LARGE SCALE GENOMIC DNA]</scope>
    <source>
        <strain evidence="2 3">MH</strain>
    </source>
</reference>
<comment type="caution">
    <text evidence="2">The sequence shown here is derived from an EMBL/GenBank/DDBJ whole genome shotgun (WGS) entry which is preliminary data.</text>
</comment>
<keyword evidence="1" id="KW-0812">Transmembrane</keyword>
<evidence type="ECO:0000313" key="3">
    <source>
        <dbReference type="Proteomes" id="UP001605989"/>
    </source>
</evidence>